<feature type="compositionally biased region" description="Acidic residues" evidence="5">
    <location>
        <begin position="571"/>
        <end position="592"/>
    </location>
</feature>
<name>A0AAW2Z238_9EUKA</name>
<organism evidence="6 7">
    <name type="scientific">Acrasis kona</name>
    <dbReference type="NCBI Taxonomy" id="1008807"/>
    <lineage>
        <taxon>Eukaryota</taxon>
        <taxon>Discoba</taxon>
        <taxon>Heterolobosea</taxon>
        <taxon>Tetramitia</taxon>
        <taxon>Eutetramitia</taxon>
        <taxon>Acrasidae</taxon>
        <taxon>Acrasis</taxon>
    </lineage>
</organism>
<evidence type="ECO:0000313" key="6">
    <source>
        <dbReference type="EMBL" id="KAL0483872.1"/>
    </source>
</evidence>
<gene>
    <name evidence="6" type="ORF">AKO1_004569</name>
</gene>
<keyword evidence="3" id="KW-0694">RNA-binding</keyword>
<evidence type="ECO:0000256" key="1">
    <source>
        <dbReference type="ARBA" id="ARBA00022490"/>
    </source>
</evidence>
<feature type="region of interest" description="Disordered" evidence="5">
    <location>
        <begin position="335"/>
        <end position="399"/>
    </location>
</feature>
<dbReference type="EMBL" id="JAOPGA020000998">
    <property type="protein sequence ID" value="KAL0483872.1"/>
    <property type="molecule type" value="Genomic_DNA"/>
</dbReference>
<evidence type="ECO:0000256" key="4">
    <source>
        <dbReference type="ARBA" id="ARBA00022917"/>
    </source>
</evidence>
<feature type="compositionally biased region" description="Polar residues" evidence="5">
    <location>
        <begin position="594"/>
        <end position="603"/>
    </location>
</feature>
<accession>A0AAW2Z238</accession>
<comment type="caution">
    <text evidence="6">The sequence shown here is derived from an EMBL/GenBank/DDBJ whole genome shotgun (WGS) entry which is preliminary data.</text>
</comment>
<keyword evidence="1" id="KW-0963">Cytoplasm</keyword>
<dbReference type="GO" id="GO:0003723">
    <property type="term" value="F:RNA binding"/>
    <property type="evidence" value="ECO:0007669"/>
    <property type="project" value="UniProtKB-KW"/>
</dbReference>
<evidence type="ECO:0000256" key="5">
    <source>
        <dbReference type="SAM" id="MobiDB-lite"/>
    </source>
</evidence>
<feature type="compositionally biased region" description="Polar residues" evidence="5">
    <location>
        <begin position="377"/>
        <end position="392"/>
    </location>
</feature>
<evidence type="ECO:0000313" key="7">
    <source>
        <dbReference type="Proteomes" id="UP001431209"/>
    </source>
</evidence>
<feature type="region of interest" description="Disordered" evidence="5">
    <location>
        <begin position="566"/>
        <end position="603"/>
    </location>
</feature>
<dbReference type="PANTHER" id="PTHR12399:SF0">
    <property type="entry name" value="EUKARYOTIC TRANSLATION INITIATION FACTOR 3 SUBUNIT D"/>
    <property type="match status" value="1"/>
</dbReference>
<dbReference type="GO" id="GO:0005852">
    <property type="term" value="C:eukaryotic translation initiation factor 3 complex"/>
    <property type="evidence" value="ECO:0007669"/>
    <property type="project" value="InterPro"/>
</dbReference>
<dbReference type="InterPro" id="IPR007783">
    <property type="entry name" value="eIF3d"/>
</dbReference>
<dbReference type="Pfam" id="PF05091">
    <property type="entry name" value="eIF-3_zeta"/>
    <property type="match status" value="1"/>
</dbReference>
<keyword evidence="2" id="KW-0396">Initiation factor</keyword>
<feature type="region of interest" description="Disordered" evidence="5">
    <location>
        <begin position="102"/>
        <end position="152"/>
    </location>
</feature>
<sequence length="603" mass="67094">MSSFQLPTIRATGDWGPPDTEIPEKFRTLPTQFNHIIANKNSIHLGKVADWTQEVQTPYYQQQQHKEFKQATQQELGPDLEDFSVVSGAKYVKHAAKKRAYGTQVQARGTNYPRTGTRGTTRNARGGRGGRGAQAWTPWDARKPGSNPTQNKSIQYKSSVQIKSTFEPVAKFTFVQLSKLSSVTVIPKGEDLKKCGHVDFYDKKFDKATSKVGMAINKNVVQQRAFFNVTTSEDPIMNLNEVQEKGNVFATDVILSALMASTKSVHSWDVVARKVDGKIWFDKRRHSPLDLLTVNETAKEAPSTEDKDRDHINSAVNLSIEATVVNQCFSQQILQRAQKPTPGQPAPAATKNAKPKEERIQFGEPNPFAAPKEDANDNQSTTESGVRSSGGNPQAPPASIGYKYRMWELSDDIRLVCRCEVDAAVSGNNASQPTMMATVRALTEYEPGSKNDWASKLDSQRGTVLVSEYKNNSAKMSRWILQALLANTEIFKLGFVTRTNSKNNNSHALIAVETTKPVDFVRQFSINVGNMWSIIKTIIETIQKQPNDGKFLIVKLPNKQEIQILSVPENELNDDDDDMDDDMDDDDMDDDGSSVLTGQSEEI</sequence>
<keyword evidence="7" id="KW-1185">Reference proteome</keyword>
<evidence type="ECO:0000256" key="2">
    <source>
        <dbReference type="ARBA" id="ARBA00022540"/>
    </source>
</evidence>
<dbReference type="GO" id="GO:0003743">
    <property type="term" value="F:translation initiation factor activity"/>
    <property type="evidence" value="ECO:0007669"/>
    <property type="project" value="UniProtKB-KW"/>
</dbReference>
<keyword evidence="4" id="KW-0648">Protein biosynthesis</keyword>
<dbReference type="PIRSF" id="PIRSF016281">
    <property type="entry name" value="EIF-3_zeta"/>
    <property type="match status" value="1"/>
</dbReference>
<reference evidence="6 7" key="1">
    <citation type="submission" date="2024-03" db="EMBL/GenBank/DDBJ databases">
        <title>The Acrasis kona genome and developmental transcriptomes reveal deep origins of eukaryotic multicellular pathways.</title>
        <authorList>
            <person name="Sheikh S."/>
            <person name="Fu C.-J."/>
            <person name="Brown M.W."/>
            <person name="Baldauf S.L."/>
        </authorList>
    </citation>
    <scope>NUCLEOTIDE SEQUENCE [LARGE SCALE GENOMIC DNA]</scope>
    <source>
        <strain evidence="6 7">ATCC MYA-3509</strain>
    </source>
</reference>
<feature type="compositionally biased region" description="Low complexity" evidence="5">
    <location>
        <begin position="108"/>
        <end position="124"/>
    </location>
</feature>
<evidence type="ECO:0000256" key="3">
    <source>
        <dbReference type="ARBA" id="ARBA00022884"/>
    </source>
</evidence>
<dbReference type="Proteomes" id="UP001431209">
    <property type="component" value="Unassembled WGS sequence"/>
</dbReference>
<dbReference type="AlphaFoldDB" id="A0AAW2Z238"/>
<dbReference type="PANTHER" id="PTHR12399">
    <property type="entry name" value="EUKARYOTIC TRANSLATION INITIATION FACTOR 3 SUBUNIT 7"/>
    <property type="match status" value="1"/>
</dbReference>
<protein>
    <submittedName>
        <fullName evidence="6">EIF3</fullName>
    </submittedName>
</protein>
<proteinExistence type="predicted"/>